<feature type="domain" description="Band 7" evidence="9">
    <location>
        <begin position="1"/>
        <end position="169"/>
    </location>
</feature>
<keyword evidence="8" id="KW-1133">Transmembrane helix</keyword>
<dbReference type="SMART" id="SM00244">
    <property type="entry name" value="PHB"/>
    <property type="match status" value="1"/>
</dbReference>
<dbReference type="OrthoDB" id="6080404at2759"/>
<dbReference type="InterPro" id="IPR027705">
    <property type="entry name" value="Flotillin_fam"/>
</dbReference>
<dbReference type="InterPro" id="IPR031905">
    <property type="entry name" value="Flotillin_C"/>
</dbReference>
<dbReference type="GO" id="GO:2000049">
    <property type="term" value="P:positive regulation of cell-cell adhesion mediated by cadherin"/>
    <property type="evidence" value="ECO:0007669"/>
    <property type="project" value="TreeGrafter"/>
</dbReference>
<evidence type="ECO:0000256" key="5">
    <source>
        <dbReference type="ARBA" id="ARBA00022525"/>
    </source>
</evidence>
<evidence type="ECO:0000256" key="1">
    <source>
        <dbReference type="ARBA" id="ARBA00004370"/>
    </source>
</evidence>
<reference evidence="10 11" key="1">
    <citation type="submission" date="2020-04" db="EMBL/GenBank/DDBJ databases">
        <authorList>
            <person name="Alioto T."/>
            <person name="Alioto T."/>
            <person name="Gomez Garrido J."/>
        </authorList>
    </citation>
    <scope>NUCLEOTIDE SEQUENCE [LARGE SCALE GENOMIC DNA]</scope>
</reference>
<dbReference type="GO" id="GO:0031410">
    <property type="term" value="C:cytoplasmic vesicle"/>
    <property type="evidence" value="ECO:0007669"/>
    <property type="project" value="TreeGrafter"/>
</dbReference>
<keyword evidence="8" id="KW-0812">Transmembrane</keyword>
<comment type="similarity">
    <text evidence="4">Belongs to the major royal jelly protein family.</text>
</comment>
<dbReference type="Proteomes" id="UP000494165">
    <property type="component" value="Unassembled WGS sequence"/>
</dbReference>
<evidence type="ECO:0000259" key="9">
    <source>
        <dbReference type="SMART" id="SM00244"/>
    </source>
</evidence>
<evidence type="ECO:0000313" key="11">
    <source>
        <dbReference type="Proteomes" id="UP000494165"/>
    </source>
</evidence>
<evidence type="ECO:0000256" key="3">
    <source>
        <dbReference type="ARBA" id="ARBA00007161"/>
    </source>
</evidence>
<dbReference type="GO" id="GO:0002090">
    <property type="term" value="P:regulation of receptor internalization"/>
    <property type="evidence" value="ECO:0007669"/>
    <property type="project" value="TreeGrafter"/>
</dbReference>
<name>A0A8S1DTS6_9INSE</name>
<evidence type="ECO:0000256" key="4">
    <source>
        <dbReference type="ARBA" id="ARBA00009127"/>
    </source>
</evidence>
<dbReference type="InterPro" id="IPR011042">
    <property type="entry name" value="6-blade_b-propeller_TolB-like"/>
</dbReference>
<feature type="transmembrane region" description="Helical" evidence="8">
    <location>
        <begin position="826"/>
        <end position="846"/>
    </location>
</feature>
<dbReference type="SUPFAM" id="SSF101898">
    <property type="entry name" value="NHL repeat"/>
    <property type="match status" value="1"/>
</dbReference>
<dbReference type="AlphaFoldDB" id="A0A8S1DTS6"/>
<dbReference type="GO" id="GO:0070528">
    <property type="term" value="P:protein kinase C signaling"/>
    <property type="evidence" value="ECO:0007669"/>
    <property type="project" value="TreeGrafter"/>
</dbReference>
<protein>
    <recommendedName>
        <fullName evidence="9">Band 7 domain-containing protein</fullName>
    </recommendedName>
</protein>
<evidence type="ECO:0000256" key="6">
    <source>
        <dbReference type="ARBA" id="ARBA00023136"/>
    </source>
</evidence>
<dbReference type="GO" id="GO:0002020">
    <property type="term" value="F:protease binding"/>
    <property type="evidence" value="ECO:0007669"/>
    <property type="project" value="TreeGrafter"/>
</dbReference>
<dbReference type="GO" id="GO:0045807">
    <property type="term" value="P:positive regulation of endocytosis"/>
    <property type="evidence" value="ECO:0007669"/>
    <property type="project" value="TreeGrafter"/>
</dbReference>
<evidence type="ECO:0000313" key="10">
    <source>
        <dbReference type="EMBL" id="CAB3387291.1"/>
    </source>
</evidence>
<organism evidence="10 11">
    <name type="scientific">Cloeon dipterum</name>
    <dbReference type="NCBI Taxonomy" id="197152"/>
    <lineage>
        <taxon>Eukaryota</taxon>
        <taxon>Metazoa</taxon>
        <taxon>Ecdysozoa</taxon>
        <taxon>Arthropoda</taxon>
        <taxon>Hexapoda</taxon>
        <taxon>Insecta</taxon>
        <taxon>Pterygota</taxon>
        <taxon>Palaeoptera</taxon>
        <taxon>Ephemeroptera</taxon>
        <taxon>Pisciforma</taxon>
        <taxon>Baetidae</taxon>
        <taxon>Cloeon</taxon>
    </lineage>
</organism>
<dbReference type="InterPro" id="IPR036013">
    <property type="entry name" value="Band_7/SPFH_dom_sf"/>
</dbReference>
<evidence type="ECO:0000256" key="2">
    <source>
        <dbReference type="ARBA" id="ARBA00004613"/>
    </source>
</evidence>
<dbReference type="Pfam" id="PF15975">
    <property type="entry name" value="Flot"/>
    <property type="match status" value="1"/>
</dbReference>
<evidence type="ECO:0000256" key="8">
    <source>
        <dbReference type="SAM" id="Phobius"/>
    </source>
</evidence>
<dbReference type="GO" id="GO:0005576">
    <property type="term" value="C:extracellular region"/>
    <property type="evidence" value="ECO:0007669"/>
    <property type="project" value="UniProtKB-SubCell"/>
</dbReference>
<dbReference type="GO" id="GO:0016600">
    <property type="term" value="C:flotillin complex"/>
    <property type="evidence" value="ECO:0007669"/>
    <property type="project" value="TreeGrafter"/>
</dbReference>
<keyword evidence="5" id="KW-0964">Secreted</keyword>
<dbReference type="GO" id="GO:0072659">
    <property type="term" value="P:protein localization to plasma membrane"/>
    <property type="evidence" value="ECO:0007669"/>
    <property type="project" value="TreeGrafter"/>
</dbReference>
<gene>
    <name evidence="10" type="ORF">CLODIP_2_CD14136</name>
</gene>
<dbReference type="Gene3D" id="3.30.479.30">
    <property type="entry name" value="Band 7 domain"/>
    <property type="match status" value="1"/>
</dbReference>
<dbReference type="Gene3D" id="2.120.10.30">
    <property type="entry name" value="TolB, C-terminal domain"/>
    <property type="match status" value="1"/>
</dbReference>
<dbReference type="SUPFAM" id="SSF117892">
    <property type="entry name" value="Band 7/SPFH domain"/>
    <property type="match status" value="1"/>
</dbReference>
<accession>A0A8S1DTS6</accession>
<evidence type="ECO:0000256" key="7">
    <source>
        <dbReference type="RuleBase" id="RU366054"/>
    </source>
</evidence>
<dbReference type="PANTHER" id="PTHR13806">
    <property type="entry name" value="FLOTILLIN-RELATED"/>
    <property type="match status" value="1"/>
</dbReference>
<comment type="caution">
    <text evidence="10">The sequence shown here is derived from an EMBL/GenBank/DDBJ whole genome shotgun (WGS) entry which is preliminary data.</text>
</comment>
<comment type="subcellular location">
    <subcellularLocation>
        <location evidence="1">Membrane</location>
    </subcellularLocation>
    <subcellularLocation>
        <location evidence="2">Secreted</location>
    </subcellularLocation>
</comment>
<dbReference type="EMBL" id="CADEPI010000559">
    <property type="protein sequence ID" value="CAB3387291.1"/>
    <property type="molecule type" value="Genomic_DNA"/>
</dbReference>
<dbReference type="InterPro" id="IPR017996">
    <property type="entry name" value="MRJP/yellow-related"/>
</dbReference>
<dbReference type="Pfam" id="PF03022">
    <property type="entry name" value="MRJP"/>
    <property type="match status" value="2"/>
</dbReference>
<sequence>MGFVTCGPNEVLVVAGVGHRKPKLVPGGVVFVWPCIQQVSKLNLNTMTIQITSNKVYSIQGVPISVTGIAQVKIQSQHEEMLERACEQFLGKGQNEIKNIAHETMEGHQRAIIGSMTVEEIFQDRKKFSQHVFDVASSDLVNMGITVVSYTLKDVSDDEGYLMALGMARTAEVKRDARIGEAEARMDASVQQAKAEEERMAARFVNDTEIAKAKRDFEVKKAAYDAEVNAKKAEAELAYELQAAKTRQQIQEENMQIKVVERTQAVAVQEQEIVRREQVLEATVRKPAEASKFQLETLAAANRNKVILEAEAEAEAVRVRGEAEAAALKAKAAAEAEQMAKKAEALNEYQEAARVAMMLDALPKITAEVAKPLTQAKKVTMVSSGDGQIGAAKLTGEVLDMVTRMPQLVKQLTGVDISNSAMTYHHSFVVKEVRSMSPYLCAIFLLGLSSLATAANFTLVYEWPDGLDYEWPSEASKTQAWRDGTLKPWEIEPLYMAVYGSRLFFSLESKYPEISVTLVSLPTSGASSAPPKLTPFPSWDMHRIGDCNMIEYATGLQVESVGRLWVLDGGSSHCKSKLWIFDLKKNDHNNLVHQIRNPYPMHDFVLDETAHGTFAYISRWYQQSIVVFSLEKNLFWIVETAEIFVFSIALSPKDQEPRQLYLGIYDSTELYSISIATLHNGNRTAEPELIGHWNAASYRMLMDNQGILYSAFKSTNYILSWNTSQLFWEQYFHEIAGMNFYEWPFTFALDKNGTFWMIEKKPTYIRLLKVALKEKSSKALPVTPSIPTNSTTSIPQKTCVCSPSTTTAAEVQENSILKEKLSHHQLFNVILICTNIFTVTLFLFILRKRKTIPFHKIPLRQTK</sequence>
<proteinExistence type="inferred from homology"/>
<keyword evidence="11" id="KW-1185">Reference proteome</keyword>
<dbReference type="Pfam" id="PF01145">
    <property type="entry name" value="Band_7"/>
    <property type="match status" value="1"/>
</dbReference>
<dbReference type="CDD" id="cd03399">
    <property type="entry name" value="SPFH_flotillin"/>
    <property type="match status" value="1"/>
</dbReference>
<dbReference type="GO" id="GO:1901890">
    <property type="term" value="P:positive regulation of cell junction assembly"/>
    <property type="evidence" value="ECO:0007669"/>
    <property type="project" value="TreeGrafter"/>
</dbReference>
<dbReference type="PANTHER" id="PTHR13806:SF46">
    <property type="entry name" value="FLOTILLIN-1-RELATED"/>
    <property type="match status" value="1"/>
</dbReference>
<comment type="similarity">
    <text evidence="3 7">Belongs to the band 7/mec-2 family. Flotillin subfamily.</text>
</comment>
<keyword evidence="6 8" id="KW-0472">Membrane</keyword>
<dbReference type="InterPro" id="IPR001107">
    <property type="entry name" value="Band_7"/>
</dbReference>